<gene>
    <name evidence="2" type="ORF">BU16DRAFT_98562</name>
</gene>
<sequence>MRASTAACGVCRVVIYAVLFIPVVQSNVVSCSGVCYPSKLVSYDSRRLENRASAIKGTYRLGFRAVKRNRKTTTGCRNPCLHFGGGLQDLWAQPSRRMCIQLLSGTSSEESPAC</sequence>
<evidence type="ECO:0000313" key="2">
    <source>
        <dbReference type="EMBL" id="KAF2491933.1"/>
    </source>
</evidence>
<name>A0A6A6QJS8_9PEZI</name>
<dbReference type="Proteomes" id="UP000799750">
    <property type="component" value="Unassembled WGS sequence"/>
</dbReference>
<organism evidence="2 3">
    <name type="scientific">Lophium mytilinum</name>
    <dbReference type="NCBI Taxonomy" id="390894"/>
    <lineage>
        <taxon>Eukaryota</taxon>
        <taxon>Fungi</taxon>
        <taxon>Dikarya</taxon>
        <taxon>Ascomycota</taxon>
        <taxon>Pezizomycotina</taxon>
        <taxon>Dothideomycetes</taxon>
        <taxon>Pleosporomycetidae</taxon>
        <taxon>Mytilinidiales</taxon>
        <taxon>Mytilinidiaceae</taxon>
        <taxon>Lophium</taxon>
    </lineage>
</organism>
<accession>A0A6A6QJS8</accession>
<keyword evidence="3" id="KW-1185">Reference proteome</keyword>
<keyword evidence="1" id="KW-0732">Signal</keyword>
<protein>
    <recommendedName>
        <fullName evidence="4">Secreted protein</fullName>
    </recommendedName>
</protein>
<evidence type="ECO:0000256" key="1">
    <source>
        <dbReference type="SAM" id="SignalP"/>
    </source>
</evidence>
<dbReference type="AlphaFoldDB" id="A0A6A6QJS8"/>
<dbReference type="EMBL" id="MU004194">
    <property type="protein sequence ID" value="KAF2491933.1"/>
    <property type="molecule type" value="Genomic_DNA"/>
</dbReference>
<feature type="signal peptide" evidence="1">
    <location>
        <begin position="1"/>
        <end position="26"/>
    </location>
</feature>
<evidence type="ECO:0008006" key="4">
    <source>
        <dbReference type="Google" id="ProtNLM"/>
    </source>
</evidence>
<proteinExistence type="predicted"/>
<feature type="chain" id="PRO_5025545462" description="Secreted protein" evidence="1">
    <location>
        <begin position="27"/>
        <end position="114"/>
    </location>
</feature>
<evidence type="ECO:0000313" key="3">
    <source>
        <dbReference type="Proteomes" id="UP000799750"/>
    </source>
</evidence>
<reference evidence="2" key="1">
    <citation type="journal article" date="2020" name="Stud. Mycol.">
        <title>101 Dothideomycetes genomes: a test case for predicting lifestyles and emergence of pathogens.</title>
        <authorList>
            <person name="Haridas S."/>
            <person name="Albert R."/>
            <person name="Binder M."/>
            <person name="Bloem J."/>
            <person name="Labutti K."/>
            <person name="Salamov A."/>
            <person name="Andreopoulos B."/>
            <person name="Baker S."/>
            <person name="Barry K."/>
            <person name="Bills G."/>
            <person name="Bluhm B."/>
            <person name="Cannon C."/>
            <person name="Castanera R."/>
            <person name="Culley D."/>
            <person name="Daum C."/>
            <person name="Ezra D."/>
            <person name="Gonzalez J."/>
            <person name="Henrissat B."/>
            <person name="Kuo A."/>
            <person name="Liang C."/>
            <person name="Lipzen A."/>
            <person name="Lutzoni F."/>
            <person name="Magnuson J."/>
            <person name="Mondo S."/>
            <person name="Nolan M."/>
            <person name="Ohm R."/>
            <person name="Pangilinan J."/>
            <person name="Park H.-J."/>
            <person name="Ramirez L."/>
            <person name="Alfaro M."/>
            <person name="Sun H."/>
            <person name="Tritt A."/>
            <person name="Yoshinaga Y."/>
            <person name="Zwiers L.-H."/>
            <person name="Turgeon B."/>
            <person name="Goodwin S."/>
            <person name="Spatafora J."/>
            <person name="Crous P."/>
            <person name="Grigoriev I."/>
        </authorList>
    </citation>
    <scope>NUCLEOTIDE SEQUENCE</scope>
    <source>
        <strain evidence="2">CBS 269.34</strain>
    </source>
</reference>